<accession>A0A7J7KDC7</accession>
<protein>
    <submittedName>
        <fullName evidence="1">Uncharacterized protein</fullName>
    </submittedName>
</protein>
<evidence type="ECO:0000313" key="1">
    <source>
        <dbReference type="EMBL" id="KAF6036662.1"/>
    </source>
</evidence>
<keyword evidence="2" id="KW-1185">Reference proteome</keyword>
<dbReference type="EMBL" id="VXIV02000690">
    <property type="protein sequence ID" value="KAF6036662.1"/>
    <property type="molecule type" value="Genomic_DNA"/>
</dbReference>
<organism evidence="1 2">
    <name type="scientific">Bugula neritina</name>
    <name type="common">Brown bryozoan</name>
    <name type="synonym">Sertularia neritina</name>
    <dbReference type="NCBI Taxonomy" id="10212"/>
    <lineage>
        <taxon>Eukaryota</taxon>
        <taxon>Metazoa</taxon>
        <taxon>Spiralia</taxon>
        <taxon>Lophotrochozoa</taxon>
        <taxon>Bryozoa</taxon>
        <taxon>Gymnolaemata</taxon>
        <taxon>Cheilostomatida</taxon>
        <taxon>Flustrina</taxon>
        <taxon>Buguloidea</taxon>
        <taxon>Bugulidae</taxon>
        <taxon>Bugula</taxon>
    </lineage>
</organism>
<dbReference type="Proteomes" id="UP000593567">
    <property type="component" value="Unassembled WGS sequence"/>
</dbReference>
<gene>
    <name evidence="1" type="ORF">EB796_005007</name>
</gene>
<name>A0A7J7KDC7_BUGNE</name>
<comment type="caution">
    <text evidence="1">The sequence shown here is derived from an EMBL/GenBank/DDBJ whole genome shotgun (WGS) entry which is preliminary data.</text>
</comment>
<evidence type="ECO:0000313" key="2">
    <source>
        <dbReference type="Proteomes" id="UP000593567"/>
    </source>
</evidence>
<dbReference type="AlphaFoldDB" id="A0A7J7KDC7"/>
<sequence>MVYSSTYIFTDYDDLVQFICEPQNRFLNFDLEFEEVCESCVVIVFTGSGVNEEEFCQQLIAMFKEAHSSTKDKLRNQKIVEGSCILFFFRDASKGDIRYLLKRVRMKYPDVSIYPLYPYPEDEYMYVTKESYTNYTSKEGEGG</sequence>
<proteinExistence type="predicted"/>
<reference evidence="1" key="1">
    <citation type="submission" date="2020-06" db="EMBL/GenBank/DDBJ databases">
        <title>Draft genome of Bugula neritina, a colonial animal packing powerful symbionts and potential medicines.</title>
        <authorList>
            <person name="Rayko M."/>
        </authorList>
    </citation>
    <scope>NUCLEOTIDE SEQUENCE [LARGE SCALE GENOMIC DNA]</scope>
    <source>
        <strain evidence="1">Kwan_BN1</strain>
    </source>
</reference>